<comment type="caution">
    <text evidence="2">The sequence shown here is derived from an EMBL/GenBank/DDBJ whole genome shotgun (WGS) entry which is preliminary data.</text>
</comment>
<proteinExistence type="predicted"/>
<dbReference type="SUPFAM" id="SSF53213">
    <property type="entry name" value="LigB-like"/>
    <property type="match status" value="1"/>
</dbReference>
<dbReference type="GO" id="GO:0016702">
    <property type="term" value="F:oxidoreductase activity, acting on single donors with incorporation of molecular oxygen, incorporation of two atoms of oxygen"/>
    <property type="evidence" value="ECO:0007669"/>
    <property type="project" value="UniProtKB-ARBA"/>
</dbReference>
<evidence type="ECO:0000259" key="1">
    <source>
        <dbReference type="Pfam" id="PF02900"/>
    </source>
</evidence>
<dbReference type="InterPro" id="IPR004183">
    <property type="entry name" value="Xdiol_dOase_suB"/>
</dbReference>
<name>A0A9X1S6T8_9MICC</name>
<accession>A0A9X1S6T8</accession>
<dbReference type="Gene3D" id="3.40.830.10">
    <property type="entry name" value="LigB-like"/>
    <property type="match status" value="1"/>
</dbReference>
<dbReference type="AlphaFoldDB" id="A0A9X1S6T8"/>
<evidence type="ECO:0000313" key="2">
    <source>
        <dbReference type="EMBL" id="MCC3270178.1"/>
    </source>
</evidence>
<dbReference type="GO" id="GO:0008198">
    <property type="term" value="F:ferrous iron binding"/>
    <property type="evidence" value="ECO:0007669"/>
    <property type="project" value="InterPro"/>
</dbReference>
<dbReference type="NCBIfam" id="NF009902">
    <property type="entry name" value="PRK13365.1"/>
    <property type="match status" value="1"/>
</dbReference>
<dbReference type="NCBIfam" id="NF009901">
    <property type="entry name" value="PRK13364.1"/>
    <property type="match status" value="1"/>
</dbReference>
<sequence length="295" mass="32157">MAEIIWGLATSHVPSIGAAMDNHKTTDDYWKPLFDGYAPAREWMADHAPDVAVIIYNDHANALDMSIIPAFAMGTSDHYAVADEGYGPRRVPNVVGAPELSEHLLVNLMDEGFDLTVLQDLDVDHGLTVPLSVYTPDPGEAWPCAVVPILVNVLHYPQPTAQRCLDLGEALGRAIRSYPEDIKVAVFGTGGMSHQLSGERAGLINEEFDRNFLTRIEKDPQSLAQISREDYIREAGSEGIEMIMWLVMRGAVGDDIRRVHDTYHVPASNTAAALALFATPEGDADSSEQQGALHG</sequence>
<protein>
    <submittedName>
        <fullName evidence="2">Protocatechuate 3,4-dioxygenase</fullName>
    </submittedName>
</protein>
<dbReference type="Pfam" id="PF02900">
    <property type="entry name" value="LigB"/>
    <property type="match status" value="1"/>
</dbReference>
<dbReference type="NCBIfam" id="NF009903">
    <property type="entry name" value="PRK13366.1"/>
    <property type="match status" value="1"/>
</dbReference>
<gene>
    <name evidence="2" type="ORF">LJ751_12565</name>
</gene>
<dbReference type="Proteomes" id="UP001139264">
    <property type="component" value="Unassembled WGS sequence"/>
</dbReference>
<reference evidence="2" key="1">
    <citation type="submission" date="2021-10" db="EMBL/GenBank/DDBJ databases">
        <title>Novel species in genus Arthrobacter.</title>
        <authorList>
            <person name="Liu Y."/>
        </authorList>
    </citation>
    <scope>NUCLEOTIDE SEQUENCE</scope>
    <source>
        <strain evidence="2">Zg-Y809</strain>
    </source>
</reference>
<evidence type="ECO:0000313" key="3">
    <source>
        <dbReference type="Proteomes" id="UP001139264"/>
    </source>
</evidence>
<dbReference type="EMBL" id="JAJFZP010000010">
    <property type="protein sequence ID" value="MCC3270178.1"/>
    <property type="molecule type" value="Genomic_DNA"/>
</dbReference>
<organism evidence="2 3">
    <name type="scientific">Arthrobacter gengyunqii</name>
    <dbReference type="NCBI Taxonomy" id="2886940"/>
    <lineage>
        <taxon>Bacteria</taxon>
        <taxon>Bacillati</taxon>
        <taxon>Actinomycetota</taxon>
        <taxon>Actinomycetes</taxon>
        <taxon>Micrococcales</taxon>
        <taxon>Micrococcaceae</taxon>
        <taxon>Arthrobacter</taxon>
    </lineage>
</organism>
<feature type="domain" description="Extradiol ring-cleavage dioxygenase class III enzyme subunit B" evidence="1">
    <location>
        <begin position="9"/>
        <end position="270"/>
    </location>
</feature>